<protein>
    <submittedName>
        <fullName evidence="3">Ly6/PLAUR domain-containing protein 6-like</fullName>
    </submittedName>
</protein>
<accession>A0ABM0GQG5</accession>
<keyword evidence="2" id="KW-1185">Reference proteome</keyword>
<organism evidence="2 3">
    <name type="scientific">Saccoglossus kowalevskii</name>
    <name type="common">Acorn worm</name>
    <dbReference type="NCBI Taxonomy" id="10224"/>
    <lineage>
        <taxon>Eukaryota</taxon>
        <taxon>Metazoa</taxon>
        <taxon>Hemichordata</taxon>
        <taxon>Enteropneusta</taxon>
        <taxon>Harrimaniidae</taxon>
        <taxon>Saccoglossus</taxon>
    </lineage>
</organism>
<evidence type="ECO:0000313" key="2">
    <source>
        <dbReference type="Proteomes" id="UP000694865"/>
    </source>
</evidence>
<keyword evidence="1" id="KW-0732">Signal</keyword>
<dbReference type="Proteomes" id="UP000694865">
    <property type="component" value="Unplaced"/>
</dbReference>
<feature type="chain" id="PRO_5045470647" evidence="1">
    <location>
        <begin position="20"/>
        <end position="139"/>
    </location>
</feature>
<reference evidence="3" key="1">
    <citation type="submission" date="2025-08" db="UniProtKB">
        <authorList>
            <consortium name="RefSeq"/>
        </authorList>
    </citation>
    <scope>IDENTIFICATION</scope>
    <source>
        <tissue evidence="3">Testes</tissue>
    </source>
</reference>
<gene>
    <name evidence="3" type="primary">LOC100368181</name>
</gene>
<proteinExistence type="predicted"/>
<sequence length="139" mass="15856">MEIVFRVCLILAAFIVVESLVCWSCGDDVTSDKCQKNYTYAGEYYQEECLHWFYGNNPLCAVIVSEMNGTVVEFNRTCITYEDCYTGCLEHFRENGTRCTHCCEGNLCNTESGTVSASFRTEIVQWLFLLCIVCIMTSH</sequence>
<dbReference type="GeneID" id="100368181"/>
<evidence type="ECO:0000313" key="3">
    <source>
        <dbReference type="RefSeq" id="XP_002735055.1"/>
    </source>
</evidence>
<feature type="signal peptide" evidence="1">
    <location>
        <begin position="1"/>
        <end position="19"/>
    </location>
</feature>
<evidence type="ECO:0000256" key="1">
    <source>
        <dbReference type="SAM" id="SignalP"/>
    </source>
</evidence>
<dbReference type="RefSeq" id="XP_002735055.1">
    <property type="nucleotide sequence ID" value="XM_002735009.2"/>
</dbReference>
<name>A0ABM0GQG5_SACKO</name>